<feature type="transmembrane region" description="Helical" evidence="7">
    <location>
        <begin position="402"/>
        <end position="421"/>
    </location>
</feature>
<dbReference type="RefSeq" id="WP_285486151.1">
    <property type="nucleotide sequence ID" value="NZ_BSTI01000002.1"/>
</dbReference>
<keyword evidence="4 7" id="KW-0812">Transmembrane</keyword>
<feature type="transmembrane region" description="Helical" evidence="7">
    <location>
        <begin position="433"/>
        <end position="454"/>
    </location>
</feature>
<comment type="caution">
    <text evidence="9">The sequence shown here is derived from an EMBL/GenBank/DDBJ whole genome shotgun (WGS) entry which is preliminary data.</text>
</comment>
<feature type="transmembrane region" description="Helical" evidence="7">
    <location>
        <begin position="182"/>
        <end position="205"/>
    </location>
</feature>
<keyword evidence="2" id="KW-1003">Cell membrane</keyword>
<sequence>MFGLPVAVVLLVALVAFIAVMFLVFKRPMYENMALGLLLLVALSGQWSRLGEYLVFPTKNSLFYVIFTFMLIARIFDATDAVGRIVYIMLALVGRFRGGSGYVATLASAFMASLSGSGPGNAAAVGSFTIPMMKRSGFKPHTAASIEMSASMLGNVIPPAGIIFLSFGVVDGVFPGKISQSGFILAAYVIGLWFLLQKFVVLFFICKATKVKPIPVEERPKFGEVWKQGWPALLLPVVLFVPLIIDFAAKGWLVSRLGKDGADNFSNAVLMFTPGLAAVYALIIGRKSLPEGKLRLAPIVDMCRGSLRTVVPIAATVYFAYAISAAFTGLKAEKEIETWFTGLHLSLTAVVLIVPLVFAVLGMVLPGTAQVAILGGSLVTVFAALGGNPVLLALMLPALTGALEGMTPPLALGLFVTMGIANSEFGKTARAATIWIVCHLLMSMALLAGLLPIAGI</sequence>
<dbReference type="Proteomes" id="UP001165136">
    <property type="component" value="Unassembled WGS sequence"/>
</dbReference>
<keyword evidence="10" id="KW-1185">Reference proteome</keyword>
<evidence type="ECO:0000313" key="9">
    <source>
        <dbReference type="EMBL" id="GLY64623.1"/>
    </source>
</evidence>
<accession>A0A9W6QVR4</accession>
<feature type="domain" description="TRAP C4-dicarboxylate transport system permease DctM subunit" evidence="8">
    <location>
        <begin position="3"/>
        <end position="444"/>
    </location>
</feature>
<dbReference type="PANTHER" id="PTHR33362">
    <property type="entry name" value="SIALIC ACID TRAP TRANSPORTER PERMEASE PROTEIN SIAT-RELATED"/>
    <property type="match status" value="1"/>
</dbReference>
<evidence type="ECO:0000256" key="6">
    <source>
        <dbReference type="ARBA" id="ARBA00023136"/>
    </source>
</evidence>
<dbReference type="GO" id="GO:0005886">
    <property type="term" value="C:plasma membrane"/>
    <property type="evidence" value="ECO:0007669"/>
    <property type="project" value="UniProtKB-SubCell"/>
</dbReference>
<protein>
    <submittedName>
        <fullName evidence="9">C4-dicarboxylate ABC transporter substrate-binding protein</fullName>
    </submittedName>
</protein>
<organism evidence="9 10">
    <name type="scientific">Amycolatopsis taiwanensis</name>
    <dbReference type="NCBI Taxonomy" id="342230"/>
    <lineage>
        <taxon>Bacteria</taxon>
        <taxon>Bacillati</taxon>
        <taxon>Actinomycetota</taxon>
        <taxon>Actinomycetes</taxon>
        <taxon>Pseudonocardiales</taxon>
        <taxon>Pseudonocardiaceae</taxon>
        <taxon>Amycolatopsis</taxon>
    </lineage>
</organism>
<evidence type="ECO:0000256" key="5">
    <source>
        <dbReference type="ARBA" id="ARBA00022989"/>
    </source>
</evidence>
<dbReference type="InterPro" id="IPR010656">
    <property type="entry name" value="DctM"/>
</dbReference>
<keyword evidence="6 7" id="KW-0472">Membrane</keyword>
<evidence type="ECO:0000256" key="1">
    <source>
        <dbReference type="ARBA" id="ARBA00004429"/>
    </source>
</evidence>
<reference evidence="9" key="1">
    <citation type="submission" date="2023-03" db="EMBL/GenBank/DDBJ databases">
        <title>Amycolatopsis taiwanensis NBRC 103393.</title>
        <authorList>
            <person name="Ichikawa N."/>
            <person name="Sato H."/>
            <person name="Tonouchi N."/>
        </authorList>
    </citation>
    <scope>NUCLEOTIDE SEQUENCE</scope>
    <source>
        <strain evidence="9">NBRC 103393</strain>
    </source>
</reference>
<dbReference type="EMBL" id="BSTI01000002">
    <property type="protein sequence ID" value="GLY64623.1"/>
    <property type="molecule type" value="Genomic_DNA"/>
</dbReference>
<feature type="transmembrane region" description="Helical" evidence="7">
    <location>
        <begin position="265"/>
        <end position="285"/>
    </location>
</feature>
<evidence type="ECO:0000313" key="10">
    <source>
        <dbReference type="Proteomes" id="UP001165136"/>
    </source>
</evidence>
<gene>
    <name evidence="9" type="ORF">Atai01_12420</name>
</gene>
<proteinExistence type="predicted"/>
<comment type="subcellular location">
    <subcellularLocation>
        <location evidence="1">Cell inner membrane</location>
        <topology evidence="1">Multi-pass membrane protein</topology>
    </subcellularLocation>
</comment>
<feature type="transmembrane region" description="Helical" evidence="7">
    <location>
        <begin position="371"/>
        <end position="396"/>
    </location>
</feature>
<dbReference type="Pfam" id="PF06808">
    <property type="entry name" value="DctM"/>
    <property type="match status" value="1"/>
</dbReference>
<feature type="transmembrane region" description="Helical" evidence="7">
    <location>
        <begin position="225"/>
        <end position="245"/>
    </location>
</feature>
<feature type="transmembrane region" description="Helical" evidence="7">
    <location>
        <begin position="85"/>
        <end position="104"/>
    </location>
</feature>
<dbReference type="AlphaFoldDB" id="A0A9W6QVR4"/>
<feature type="transmembrane region" description="Helical" evidence="7">
    <location>
        <begin position="152"/>
        <end position="170"/>
    </location>
</feature>
<dbReference type="InterPro" id="IPR004681">
    <property type="entry name" value="TRAP_DctM"/>
</dbReference>
<evidence type="ECO:0000256" key="7">
    <source>
        <dbReference type="SAM" id="Phobius"/>
    </source>
</evidence>
<feature type="transmembrane region" description="Helical" evidence="7">
    <location>
        <begin position="306"/>
        <end position="327"/>
    </location>
</feature>
<feature type="transmembrane region" description="Helical" evidence="7">
    <location>
        <begin position="6"/>
        <end position="25"/>
    </location>
</feature>
<evidence type="ECO:0000256" key="2">
    <source>
        <dbReference type="ARBA" id="ARBA00022475"/>
    </source>
</evidence>
<name>A0A9W6QVR4_9PSEU</name>
<dbReference type="PANTHER" id="PTHR33362:SF2">
    <property type="entry name" value="TRAP TRANSPORTER LARGE PERMEASE PROTEIN"/>
    <property type="match status" value="1"/>
</dbReference>
<evidence type="ECO:0000256" key="4">
    <source>
        <dbReference type="ARBA" id="ARBA00022692"/>
    </source>
</evidence>
<feature type="transmembrane region" description="Helical" evidence="7">
    <location>
        <begin position="110"/>
        <end position="131"/>
    </location>
</feature>
<evidence type="ECO:0000256" key="3">
    <source>
        <dbReference type="ARBA" id="ARBA00022519"/>
    </source>
</evidence>
<dbReference type="GO" id="GO:0022857">
    <property type="term" value="F:transmembrane transporter activity"/>
    <property type="evidence" value="ECO:0007669"/>
    <property type="project" value="TreeGrafter"/>
</dbReference>
<feature type="transmembrane region" description="Helical" evidence="7">
    <location>
        <begin position="339"/>
        <end position="364"/>
    </location>
</feature>
<feature type="transmembrane region" description="Helical" evidence="7">
    <location>
        <begin position="61"/>
        <end position="78"/>
    </location>
</feature>
<keyword evidence="5 7" id="KW-1133">Transmembrane helix</keyword>
<keyword evidence="3" id="KW-0997">Cell inner membrane</keyword>
<evidence type="ECO:0000259" key="8">
    <source>
        <dbReference type="Pfam" id="PF06808"/>
    </source>
</evidence>